<organism evidence="1 2">
    <name type="scientific">Marchantia polymorpha</name>
    <name type="common">Common liverwort</name>
    <name type="synonym">Marchantia aquatica</name>
    <dbReference type="NCBI Taxonomy" id="3197"/>
    <lineage>
        <taxon>Eukaryota</taxon>
        <taxon>Viridiplantae</taxon>
        <taxon>Streptophyta</taxon>
        <taxon>Embryophyta</taxon>
        <taxon>Marchantiophyta</taxon>
        <taxon>Marchantiopsida</taxon>
        <taxon>Marchantiidae</taxon>
        <taxon>Marchantiales</taxon>
        <taxon>Marchantiaceae</taxon>
        <taxon>Marchantia</taxon>
    </lineage>
</organism>
<dbReference type="AlphaFoldDB" id="A0A2R6VXS2"/>
<evidence type="ECO:0000313" key="1">
    <source>
        <dbReference type="EMBL" id="PTQ26397.1"/>
    </source>
</evidence>
<name>A0A2R6VXS2_MARPO</name>
<reference evidence="2" key="1">
    <citation type="journal article" date="2017" name="Cell">
        <title>Insights into land plant evolution garnered from the Marchantia polymorpha genome.</title>
        <authorList>
            <person name="Bowman J.L."/>
            <person name="Kohchi T."/>
            <person name="Yamato K.T."/>
            <person name="Jenkins J."/>
            <person name="Shu S."/>
            <person name="Ishizaki K."/>
            <person name="Yamaoka S."/>
            <person name="Nishihama R."/>
            <person name="Nakamura Y."/>
            <person name="Berger F."/>
            <person name="Adam C."/>
            <person name="Aki S.S."/>
            <person name="Althoff F."/>
            <person name="Araki T."/>
            <person name="Arteaga-Vazquez M.A."/>
            <person name="Balasubrmanian S."/>
            <person name="Barry K."/>
            <person name="Bauer D."/>
            <person name="Boehm C.R."/>
            <person name="Briginshaw L."/>
            <person name="Caballero-Perez J."/>
            <person name="Catarino B."/>
            <person name="Chen F."/>
            <person name="Chiyoda S."/>
            <person name="Chovatia M."/>
            <person name="Davies K.M."/>
            <person name="Delmans M."/>
            <person name="Demura T."/>
            <person name="Dierschke T."/>
            <person name="Dolan L."/>
            <person name="Dorantes-Acosta A.E."/>
            <person name="Eklund D.M."/>
            <person name="Florent S.N."/>
            <person name="Flores-Sandoval E."/>
            <person name="Fujiyama A."/>
            <person name="Fukuzawa H."/>
            <person name="Galik B."/>
            <person name="Grimanelli D."/>
            <person name="Grimwood J."/>
            <person name="Grossniklaus U."/>
            <person name="Hamada T."/>
            <person name="Haseloff J."/>
            <person name="Hetherington A.J."/>
            <person name="Higo A."/>
            <person name="Hirakawa Y."/>
            <person name="Hundley H.N."/>
            <person name="Ikeda Y."/>
            <person name="Inoue K."/>
            <person name="Inoue S.I."/>
            <person name="Ishida S."/>
            <person name="Jia Q."/>
            <person name="Kakita M."/>
            <person name="Kanazawa T."/>
            <person name="Kawai Y."/>
            <person name="Kawashima T."/>
            <person name="Kennedy M."/>
            <person name="Kinose K."/>
            <person name="Kinoshita T."/>
            <person name="Kohara Y."/>
            <person name="Koide E."/>
            <person name="Komatsu K."/>
            <person name="Kopischke S."/>
            <person name="Kubo M."/>
            <person name="Kyozuka J."/>
            <person name="Lagercrantz U."/>
            <person name="Lin S.S."/>
            <person name="Lindquist E."/>
            <person name="Lipzen A.M."/>
            <person name="Lu C.W."/>
            <person name="De Luna E."/>
            <person name="Martienssen R.A."/>
            <person name="Minamino N."/>
            <person name="Mizutani M."/>
            <person name="Mizutani M."/>
            <person name="Mochizuki N."/>
            <person name="Monte I."/>
            <person name="Mosher R."/>
            <person name="Nagasaki H."/>
            <person name="Nakagami H."/>
            <person name="Naramoto S."/>
            <person name="Nishitani K."/>
            <person name="Ohtani M."/>
            <person name="Okamoto T."/>
            <person name="Okumura M."/>
            <person name="Phillips J."/>
            <person name="Pollak B."/>
            <person name="Reinders A."/>
            <person name="Rovekamp M."/>
            <person name="Sano R."/>
            <person name="Sawa S."/>
            <person name="Schmid M.W."/>
            <person name="Shirakawa M."/>
            <person name="Solano R."/>
            <person name="Spunde A."/>
            <person name="Suetsugu N."/>
            <person name="Sugano S."/>
            <person name="Sugiyama A."/>
            <person name="Sun R."/>
            <person name="Suzuki Y."/>
            <person name="Takenaka M."/>
            <person name="Takezawa D."/>
            <person name="Tomogane H."/>
            <person name="Tsuzuki M."/>
            <person name="Ueda T."/>
            <person name="Umeda M."/>
            <person name="Ward J.M."/>
            <person name="Watanabe Y."/>
            <person name="Yazaki K."/>
            <person name="Yokoyama R."/>
            <person name="Yoshitake Y."/>
            <person name="Yotsui I."/>
            <person name="Zachgo S."/>
            <person name="Schmutz J."/>
        </authorList>
    </citation>
    <scope>NUCLEOTIDE SEQUENCE [LARGE SCALE GENOMIC DNA]</scope>
    <source>
        <strain evidence="2">Tak-1</strain>
    </source>
</reference>
<gene>
    <name evidence="1" type="ORF">MARPO_2023s0001</name>
</gene>
<evidence type="ECO:0000313" key="2">
    <source>
        <dbReference type="Proteomes" id="UP000244005"/>
    </source>
</evidence>
<reference evidence="1" key="2">
    <citation type="submission" date="2017-12" db="EMBL/GenBank/DDBJ databases">
        <title>WGS assembly of Marchantia polymorpha.</title>
        <authorList>
            <person name="Bowman J.L."/>
            <person name="Kohchi T."/>
            <person name="Yamato K.T."/>
            <person name="Jenkins J."/>
            <person name="Shu S."/>
            <person name="Ishizaki K."/>
            <person name="Yamaoka S."/>
            <person name="Nishihama R."/>
            <person name="Nakamura Y."/>
            <person name="Berger F."/>
            <person name="Adam C."/>
            <person name="Aki S.S."/>
            <person name="Althoff F."/>
            <person name="Araki T."/>
            <person name="Arteaga-Vazquez M.A."/>
            <person name="Balasubrmanian S."/>
            <person name="Bauer D."/>
            <person name="Boehm C.R."/>
            <person name="Briginshaw L."/>
            <person name="Caballero-Perez J."/>
            <person name="Catarino B."/>
            <person name="Chen F."/>
            <person name="Chiyoda S."/>
            <person name="Chovatia M."/>
            <person name="Davies K.M."/>
            <person name="Delmans M."/>
            <person name="Demura T."/>
            <person name="Dierschke T."/>
            <person name="Dolan L."/>
            <person name="Dorantes-Acosta A.E."/>
            <person name="Eklund D.M."/>
            <person name="Florent S.N."/>
            <person name="Flores-Sandoval E."/>
            <person name="Fujiyama A."/>
            <person name="Fukuzawa H."/>
            <person name="Galik B."/>
            <person name="Grimanelli D."/>
            <person name="Grimwood J."/>
            <person name="Grossniklaus U."/>
            <person name="Hamada T."/>
            <person name="Haseloff J."/>
            <person name="Hetherington A.J."/>
            <person name="Higo A."/>
            <person name="Hirakawa Y."/>
            <person name="Hundley H.N."/>
            <person name="Ikeda Y."/>
            <person name="Inoue K."/>
            <person name="Inoue S."/>
            <person name="Ishida S."/>
            <person name="Jia Q."/>
            <person name="Kakita M."/>
            <person name="Kanazawa T."/>
            <person name="Kawai Y."/>
            <person name="Kawashima T."/>
            <person name="Kennedy M."/>
            <person name="Kinose K."/>
            <person name="Kinoshita T."/>
            <person name="Kohara Y."/>
            <person name="Koide E."/>
            <person name="Komatsu K."/>
            <person name="Kopischke S."/>
            <person name="Kubo M."/>
            <person name="Kyozuka J."/>
            <person name="Lagercrantz U."/>
            <person name="Lin S.S."/>
            <person name="Lindquist E."/>
            <person name="Lipzen A.M."/>
            <person name="Lu C."/>
            <person name="Luna E.D."/>
            <person name="Martienssen R.A."/>
            <person name="Minamino N."/>
            <person name="Mizutani M."/>
            <person name="Mizutani M."/>
            <person name="Mochizuki N."/>
            <person name="Monte I."/>
            <person name="Mosher R."/>
            <person name="Nagasaki H."/>
            <person name="Nakagami H."/>
            <person name="Naramoto S."/>
            <person name="Nishitani K."/>
            <person name="Ohtani M."/>
            <person name="Okamoto T."/>
            <person name="Okumura M."/>
            <person name="Phillips J."/>
            <person name="Pollak B."/>
            <person name="Reinders A."/>
            <person name="Roevekamp M."/>
            <person name="Sano R."/>
            <person name="Sawa S."/>
            <person name="Schmid M.W."/>
            <person name="Shirakawa M."/>
            <person name="Solano R."/>
            <person name="Spunde A."/>
            <person name="Suetsugu N."/>
            <person name="Sugano S."/>
            <person name="Sugiyama A."/>
            <person name="Sun R."/>
            <person name="Suzuki Y."/>
            <person name="Takenaka M."/>
            <person name="Takezawa D."/>
            <person name="Tomogane H."/>
            <person name="Tsuzuki M."/>
            <person name="Ueda T."/>
            <person name="Umeda M."/>
            <person name="Ward J.M."/>
            <person name="Watanabe Y."/>
            <person name="Yazaki K."/>
            <person name="Yokoyama R."/>
            <person name="Yoshitake Y."/>
            <person name="Yotsui I."/>
            <person name="Zachgo S."/>
            <person name="Schmutz J."/>
        </authorList>
    </citation>
    <scope>NUCLEOTIDE SEQUENCE [LARGE SCALE GENOMIC DNA]</scope>
    <source>
        <strain evidence="1">Tak-1</strain>
    </source>
</reference>
<keyword evidence="2" id="KW-1185">Reference proteome</keyword>
<sequence>HYRIVLLHSPHAKHSPPTSVRCSSIRSEKRKLKAIHNYFRSVVLYVKMEEGKRENSLRETLSEANARSPSQPCSRCENVRKETSALQFCGCAVAGCVHGNEDVTALGLELLQRAGSCWSCWGNVTGFGIQNPGEPMWNVRC</sequence>
<protein>
    <submittedName>
        <fullName evidence="1">Uncharacterized protein</fullName>
    </submittedName>
</protein>
<proteinExistence type="predicted"/>
<dbReference type="EMBL" id="KZ774231">
    <property type="protein sequence ID" value="PTQ26397.1"/>
    <property type="molecule type" value="Genomic_DNA"/>
</dbReference>
<dbReference type="EMBL" id="KZ774231">
    <property type="protein sequence ID" value="PTQ26398.1"/>
    <property type="molecule type" value="Genomic_DNA"/>
</dbReference>
<dbReference type="EMBL" id="KZ774231">
    <property type="protein sequence ID" value="PTQ26396.1"/>
    <property type="molecule type" value="Genomic_DNA"/>
</dbReference>
<dbReference type="Proteomes" id="UP000244005">
    <property type="component" value="Unassembled WGS sequence"/>
</dbReference>
<accession>A0A2R6VXS2</accession>
<feature type="non-terminal residue" evidence="1">
    <location>
        <position position="1"/>
    </location>
</feature>